<evidence type="ECO:0000256" key="14">
    <source>
        <dbReference type="RuleBase" id="RU000461"/>
    </source>
</evidence>
<comment type="similarity">
    <text evidence="4 14">Belongs to the cytochrome P450 family.</text>
</comment>
<protein>
    <submittedName>
        <fullName evidence="16">Cytochrome P450</fullName>
    </submittedName>
</protein>
<evidence type="ECO:0000256" key="8">
    <source>
        <dbReference type="ARBA" id="ARBA00022989"/>
    </source>
</evidence>
<dbReference type="GO" id="GO:0004497">
    <property type="term" value="F:monooxygenase activity"/>
    <property type="evidence" value="ECO:0007669"/>
    <property type="project" value="UniProtKB-KW"/>
</dbReference>
<comment type="subcellular location">
    <subcellularLocation>
        <location evidence="2">Membrane</location>
    </subcellularLocation>
</comment>
<evidence type="ECO:0000313" key="17">
    <source>
        <dbReference type="Proteomes" id="UP000799640"/>
    </source>
</evidence>
<evidence type="ECO:0000256" key="7">
    <source>
        <dbReference type="ARBA" id="ARBA00022723"/>
    </source>
</evidence>
<keyword evidence="11 14" id="KW-0503">Monooxygenase</keyword>
<evidence type="ECO:0000256" key="2">
    <source>
        <dbReference type="ARBA" id="ARBA00004370"/>
    </source>
</evidence>
<dbReference type="InterPro" id="IPR036396">
    <property type="entry name" value="Cyt_P450_sf"/>
</dbReference>
<evidence type="ECO:0000256" key="15">
    <source>
        <dbReference type="SAM" id="Phobius"/>
    </source>
</evidence>
<dbReference type="CDD" id="cd11061">
    <property type="entry name" value="CYP67-like"/>
    <property type="match status" value="1"/>
</dbReference>
<dbReference type="GO" id="GO:1902181">
    <property type="term" value="P:verruculogen biosynthetic process"/>
    <property type="evidence" value="ECO:0007669"/>
    <property type="project" value="UniProtKB-ARBA"/>
</dbReference>
<evidence type="ECO:0000313" key="16">
    <source>
        <dbReference type="EMBL" id="KAF2401873.1"/>
    </source>
</evidence>
<feature type="binding site" description="axial binding residue" evidence="13">
    <location>
        <position position="459"/>
    </location>
    <ligand>
        <name>heme</name>
        <dbReference type="ChEBI" id="CHEBI:30413"/>
    </ligand>
    <ligandPart>
        <name>Fe</name>
        <dbReference type="ChEBI" id="CHEBI:18248"/>
    </ligandPart>
</feature>
<evidence type="ECO:0000256" key="4">
    <source>
        <dbReference type="ARBA" id="ARBA00010617"/>
    </source>
</evidence>
<evidence type="ECO:0000256" key="13">
    <source>
        <dbReference type="PIRSR" id="PIRSR602401-1"/>
    </source>
</evidence>
<comment type="cofactor">
    <cofactor evidence="1 13">
        <name>heme</name>
        <dbReference type="ChEBI" id="CHEBI:30413"/>
    </cofactor>
</comment>
<dbReference type="InterPro" id="IPR017972">
    <property type="entry name" value="Cyt_P450_CS"/>
</dbReference>
<keyword evidence="10 13" id="KW-0408">Iron</keyword>
<dbReference type="InterPro" id="IPR001128">
    <property type="entry name" value="Cyt_P450"/>
</dbReference>
<evidence type="ECO:0000256" key="6">
    <source>
        <dbReference type="ARBA" id="ARBA00022692"/>
    </source>
</evidence>
<dbReference type="PANTHER" id="PTHR24305">
    <property type="entry name" value="CYTOCHROME P450"/>
    <property type="match status" value="1"/>
</dbReference>
<evidence type="ECO:0000256" key="11">
    <source>
        <dbReference type="ARBA" id="ARBA00023033"/>
    </source>
</evidence>
<keyword evidence="8 15" id="KW-1133">Transmembrane helix</keyword>
<dbReference type="GO" id="GO:0005506">
    <property type="term" value="F:iron ion binding"/>
    <property type="evidence" value="ECO:0007669"/>
    <property type="project" value="InterPro"/>
</dbReference>
<dbReference type="Pfam" id="PF00067">
    <property type="entry name" value="p450"/>
    <property type="match status" value="1"/>
</dbReference>
<dbReference type="FunFam" id="1.10.630.10:FF:000063">
    <property type="entry name" value="Cytochrome P450 monooxygenase"/>
    <property type="match status" value="1"/>
</dbReference>
<gene>
    <name evidence="16" type="ORF">EJ06DRAFT_581098</name>
</gene>
<dbReference type="EMBL" id="ML996692">
    <property type="protein sequence ID" value="KAF2401873.1"/>
    <property type="molecule type" value="Genomic_DNA"/>
</dbReference>
<evidence type="ECO:0000256" key="5">
    <source>
        <dbReference type="ARBA" id="ARBA00022617"/>
    </source>
</evidence>
<evidence type="ECO:0000256" key="3">
    <source>
        <dbReference type="ARBA" id="ARBA00004685"/>
    </source>
</evidence>
<keyword evidence="6 15" id="KW-0812">Transmembrane</keyword>
<keyword evidence="17" id="KW-1185">Reference proteome</keyword>
<dbReference type="Proteomes" id="UP000799640">
    <property type="component" value="Unassembled WGS sequence"/>
</dbReference>
<dbReference type="PRINTS" id="PR00463">
    <property type="entry name" value="EP450I"/>
</dbReference>
<dbReference type="GO" id="GO:0016705">
    <property type="term" value="F:oxidoreductase activity, acting on paired donors, with incorporation or reduction of molecular oxygen"/>
    <property type="evidence" value="ECO:0007669"/>
    <property type="project" value="InterPro"/>
</dbReference>
<evidence type="ECO:0000256" key="10">
    <source>
        <dbReference type="ARBA" id="ARBA00023004"/>
    </source>
</evidence>
<dbReference type="AlphaFoldDB" id="A0A6G1I0N5"/>
<dbReference type="SUPFAM" id="SSF48264">
    <property type="entry name" value="Cytochrome P450"/>
    <property type="match status" value="1"/>
</dbReference>
<keyword evidence="5 13" id="KW-0349">Heme</keyword>
<feature type="transmembrane region" description="Helical" evidence="15">
    <location>
        <begin position="16"/>
        <end position="39"/>
    </location>
</feature>
<sequence>MTFLLDVGQRLLSSPALLAATAIGLVAAYFAGVIVYSLALHSLAKYPGPLLAKLTNIHLAYHAWKGDRHLHLARCHAQYGSPVRVGPSTLAFNTSTALKSIYGFKAPVRKSDFYKAFPATPSAVSVHSAIDKGVHARKRRVIAHAFSDAAIKEYERYIMGNVATAVRVLREGFDSGKGVEEGKGWSNPINAAPWADYLAFDIMGDLAFGKAFGMLTSPTDRFATTLVQSAAHRHLICGTHLPIHNLHLDALLFPHIAASRARYMAYSRSQSAARAAQPASTRRDFFHHLLAARDPETGAGFSSAELWGESNLLIIAGSDTTSTALAATIHFLAYDPVAQARVADEVRKAWARAEDIGLGRDLAGCRFLRACIDEAMRLAPPVPGALPRTVLGAGMEVDGCRVPGGVDVCVPHYALHRNGAYFPEPDAFVPGRWLGEVYAEYLAEAQGAFAPFSIGPRGCVGKGLAYAELGIAVARVVWEVELRGVGGGGDFGLRDTFTSVKDGPVVQVRLRA</sequence>
<dbReference type="PANTHER" id="PTHR24305:SF237">
    <property type="entry name" value="CYTOCHROME P450 MONOOXYGENASE ATNE-RELATED"/>
    <property type="match status" value="1"/>
</dbReference>
<comment type="pathway">
    <text evidence="3">Mycotoxin biosynthesis.</text>
</comment>
<dbReference type="GO" id="GO:0016020">
    <property type="term" value="C:membrane"/>
    <property type="evidence" value="ECO:0007669"/>
    <property type="project" value="UniProtKB-SubCell"/>
</dbReference>
<keyword evidence="12 15" id="KW-0472">Membrane</keyword>
<dbReference type="PRINTS" id="PR00385">
    <property type="entry name" value="P450"/>
</dbReference>
<dbReference type="InterPro" id="IPR050121">
    <property type="entry name" value="Cytochrome_P450_monoxygenase"/>
</dbReference>
<dbReference type="GO" id="GO:0020037">
    <property type="term" value="F:heme binding"/>
    <property type="evidence" value="ECO:0007669"/>
    <property type="project" value="InterPro"/>
</dbReference>
<evidence type="ECO:0000256" key="12">
    <source>
        <dbReference type="ARBA" id="ARBA00023136"/>
    </source>
</evidence>
<organism evidence="16 17">
    <name type="scientific">Trichodelitschia bisporula</name>
    <dbReference type="NCBI Taxonomy" id="703511"/>
    <lineage>
        <taxon>Eukaryota</taxon>
        <taxon>Fungi</taxon>
        <taxon>Dikarya</taxon>
        <taxon>Ascomycota</taxon>
        <taxon>Pezizomycotina</taxon>
        <taxon>Dothideomycetes</taxon>
        <taxon>Dothideomycetes incertae sedis</taxon>
        <taxon>Phaeotrichales</taxon>
        <taxon>Phaeotrichaceae</taxon>
        <taxon>Trichodelitschia</taxon>
    </lineage>
</organism>
<evidence type="ECO:0000256" key="9">
    <source>
        <dbReference type="ARBA" id="ARBA00023002"/>
    </source>
</evidence>
<reference evidence="16" key="1">
    <citation type="journal article" date="2020" name="Stud. Mycol.">
        <title>101 Dothideomycetes genomes: a test case for predicting lifestyles and emergence of pathogens.</title>
        <authorList>
            <person name="Haridas S."/>
            <person name="Albert R."/>
            <person name="Binder M."/>
            <person name="Bloem J."/>
            <person name="Labutti K."/>
            <person name="Salamov A."/>
            <person name="Andreopoulos B."/>
            <person name="Baker S."/>
            <person name="Barry K."/>
            <person name="Bills G."/>
            <person name="Bluhm B."/>
            <person name="Cannon C."/>
            <person name="Castanera R."/>
            <person name="Culley D."/>
            <person name="Daum C."/>
            <person name="Ezra D."/>
            <person name="Gonzalez J."/>
            <person name="Henrissat B."/>
            <person name="Kuo A."/>
            <person name="Liang C."/>
            <person name="Lipzen A."/>
            <person name="Lutzoni F."/>
            <person name="Magnuson J."/>
            <person name="Mondo S."/>
            <person name="Nolan M."/>
            <person name="Ohm R."/>
            <person name="Pangilinan J."/>
            <person name="Park H.-J."/>
            <person name="Ramirez L."/>
            <person name="Alfaro M."/>
            <person name="Sun H."/>
            <person name="Tritt A."/>
            <person name="Yoshinaga Y."/>
            <person name="Zwiers L.-H."/>
            <person name="Turgeon B."/>
            <person name="Goodwin S."/>
            <person name="Spatafora J."/>
            <person name="Crous P."/>
            <person name="Grigoriev I."/>
        </authorList>
    </citation>
    <scope>NUCLEOTIDE SEQUENCE</scope>
    <source>
        <strain evidence="16">CBS 262.69</strain>
    </source>
</reference>
<dbReference type="Gene3D" id="1.10.630.10">
    <property type="entry name" value="Cytochrome P450"/>
    <property type="match status" value="1"/>
</dbReference>
<dbReference type="PROSITE" id="PS00086">
    <property type="entry name" value="CYTOCHROME_P450"/>
    <property type="match status" value="1"/>
</dbReference>
<keyword evidence="9 14" id="KW-0560">Oxidoreductase</keyword>
<proteinExistence type="inferred from homology"/>
<evidence type="ECO:0000256" key="1">
    <source>
        <dbReference type="ARBA" id="ARBA00001971"/>
    </source>
</evidence>
<dbReference type="InterPro" id="IPR002401">
    <property type="entry name" value="Cyt_P450_E_grp-I"/>
</dbReference>
<name>A0A6G1I0N5_9PEZI</name>
<dbReference type="OrthoDB" id="1470350at2759"/>
<keyword evidence="7 13" id="KW-0479">Metal-binding</keyword>
<accession>A0A6G1I0N5</accession>